<dbReference type="EMBL" id="CP034437">
    <property type="protein sequence ID" value="AZN43949.1"/>
    <property type="molecule type" value="Genomic_DNA"/>
</dbReference>
<comment type="similarity">
    <text evidence="1">Belongs to the bacterial solute-binding protein 5 family.</text>
</comment>
<dbReference type="InterPro" id="IPR000914">
    <property type="entry name" value="SBP_5_dom"/>
</dbReference>
<proteinExistence type="inferred from homology"/>
<keyword evidence="3 5" id="KW-0732">Signal</keyword>
<evidence type="ECO:0000259" key="6">
    <source>
        <dbReference type="Pfam" id="PF00496"/>
    </source>
</evidence>
<feature type="signal peptide" evidence="5">
    <location>
        <begin position="1"/>
        <end position="27"/>
    </location>
</feature>
<sequence>MSKRMRWLSCLSVIALVGILLSGCGNSDNNSNSSKSNNSANSNTKSNSTNTTSTNDSTDTSTTDNTTTTNNTATPDPNTPVDGGTLTIGTFSDIVSVNPIYINDTSSGDIENLINAKLYDVDRNANLTVEPWSIAAELPQISADGKTYTVKLKNTVKWSDGQPLNADDVLFTYNTVRNPDAGAPGISAFDKIDTINKIDDYTVEFKLKQVYAPFQYSLYSSLVPQHVLKDVPVKELNKNAYGVDPAKTVTSGPWKFSEWKQGQYITLDTNPNYWGEVKPHVAKVIYKIYADQNTEVQALIKGDIQMSEAIPVTSMDAIKGNDKLNTILAPGPQYEYVQFNFKDENFPDKYSPFKGQKTRQAIANALNRQGMVDNVLKGTGKLMNSPFLPGSWADPGDQAVNYAFDPEKAKSLLAEDGWVAGKDGILVKDGHRFSFELQYNAGNSRREQVAAIIQQNLKDVGIEVTPKGIDFATWIDQNITPGKFPAILLSWSLSNPDPDAESIFSSKYYPPAGQNGGWYKNEAIDALWTKGQITTDQAARADVYHEIGKEISVDLPYVFLYQYGLPQVVDQSTLHWADADKPESSLGYGYLFHAINWWSDKK</sequence>
<feature type="domain" description="Solute-binding protein family 5" evidence="6">
    <location>
        <begin position="135"/>
        <end position="500"/>
    </location>
</feature>
<keyword evidence="8" id="KW-1185">Reference proteome</keyword>
<organism evidence="7 8">
    <name type="scientific">Paenibacillus albus</name>
    <dbReference type="NCBI Taxonomy" id="2495582"/>
    <lineage>
        <taxon>Bacteria</taxon>
        <taxon>Bacillati</taxon>
        <taxon>Bacillota</taxon>
        <taxon>Bacilli</taxon>
        <taxon>Bacillales</taxon>
        <taxon>Paenibacillaceae</taxon>
        <taxon>Paenibacillus</taxon>
    </lineage>
</organism>
<evidence type="ECO:0000256" key="4">
    <source>
        <dbReference type="SAM" id="MobiDB-lite"/>
    </source>
</evidence>
<evidence type="ECO:0000256" key="2">
    <source>
        <dbReference type="ARBA" id="ARBA00022448"/>
    </source>
</evidence>
<feature type="region of interest" description="Disordered" evidence="4">
    <location>
        <begin position="27"/>
        <end position="85"/>
    </location>
</feature>
<dbReference type="PIRSF" id="PIRSF002741">
    <property type="entry name" value="MppA"/>
    <property type="match status" value="1"/>
</dbReference>
<evidence type="ECO:0000313" key="7">
    <source>
        <dbReference type="EMBL" id="AZN43949.1"/>
    </source>
</evidence>
<dbReference type="RefSeq" id="WP_126020936.1">
    <property type="nucleotide sequence ID" value="NZ_CP034437.1"/>
</dbReference>
<dbReference type="GO" id="GO:1904680">
    <property type="term" value="F:peptide transmembrane transporter activity"/>
    <property type="evidence" value="ECO:0007669"/>
    <property type="project" value="TreeGrafter"/>
</dbReference>
<dbReference type="InterPro" id="IPR030678">
    <property type="entry name" value="Peptide/Ni-bd"/>
</dbReference>
<dbReference type="Pfam" id="PF00496">
    <property type="entry name" value="SBP_bac_5"/>
    <property type="match status" value="1"/>
</dbReference>
<dbReference type="AlphaFoldDB" id="A0A3S9ADY1"/>
<dbReference type="OrthoDB" id="9796817at2"/>
<evidence type="ECO:0000313" key="8">
    <source>
        <dbReference type="Proteomes" id="UP000272528"/>
    </source>
</evidence>
<evidence type="ECO:0000256" key="5">
    <source>
        <dbReference type="SAM" id="SignalP"/>
    </source>
</evidence>
<dbReference type="InterPro" id="IPR039424">
    <property type="entry name" value="SBP_5"/>
</dbReference>
<dbReference type="GO" id="GO:0043190">
    <property type="term" value="C:ATP-binding cassette (ABC) transporter complex"/>
    <property type="evidence" value="ECO:0007669"/>
    <property type="project" value="InterPro"/>
</dbReference>
<dbReference type="Gene3D" id="3.40.190.10">
    <property type="entry name" value="Periplasmic binding protein-like II"/>
    <property type="match status" value="1"/>
</dbReference>
<evidence type="ECO:0000256" key="3">
    <source>
        <dbReference type="ARBA" id="ARBA00022729"/>
    </source>
</evidence>
<dbReference type="GO" id="GO:0015833">
    <property type="term" value="P:peptide transport"/>
    <property type="evidence" value="ECO:0007669"/>
    <property type="project" value="TreeGrafter"/>
</dbReference>
<dbReference type="Gene3D" id="3.90.76.10">
    <property type="entry name" value="Dipeptide-binding Protein, Domain 1"/>
    <property type="match status" value="1"/>
</dbReference>
<protein>
    <submittedName>
        <fullName evidence="7">Peptide ABC transporter substrate-binding protein</fullName>
    </submittedName>
</protein>
<feature type="chain" id="PRO_5038684923" evidence="5">
    <location>
        <begin position="28"/>
        <end position="602"/>
    </location>
</feature>
<dbReference type="PANTHER" id="PTHR30290:SF9">
    <property type="entry name" value="OLIGOPEPTIDE-BINDING PROTEIN APPA"/>
    <property type="match status" value="1"/>
</dbReference>
<evidence type="ECO:0000256" key="1">
    <source>
        <dbReference type="ARBA" id="ARBA00005695"/>
    </source>
</evidence>
<name>A0A3S9ADY1_9BACL</name>
<dbReference type="PANTHER" id="PTHR30290">
    <property type="entry name" value="PERIPLASMIC BINDING COMPONENT OF ABC TRANSPORTER"/>
    <property type="match status" value="1"/>
</dbReference>
<feature type="compositionally biased region" description="Low complexity" evidence="4">
    <location>
        <begin position="27"/>
        <end position="76"/>
    </location>
</feature>
<dbReference type="GO" id="GO:0042597">
    <property type="term" value="C:periplasmic space"/>
    <property type="evidence" value="ECO:0007669"/>
    <property type="project" value="UniProtKB-ARBA"/>
</dbReference>
<reference evidence="8" key="1">
    <citation type="submission" date="2018-12" db="EMBL/GenBank/DDBJ databases">
        <title>Genome sequence of Peanibacillus sp.</title>
        <authorList>
            <person name="Subramani G."/>
            <person name="Srinivasan S."/>
            <person name="Kim M.K."/>
        </authorList>
    </citation>
    <scope>NUCLEOTIDE SEQUENCE [LARGE SCALE GENOMIC DNA]</scope>
    <source>
        <strain evidence="8">18JY67-1</strain>
    </source>
</reference>
<accession>A0A3S9ADY1</accession>
<dbReference type="Proteomes" id="UP000272528">
    <property type="component" value="Chromosome"/>
</dbReference>
<dbReference type="PROSITE" id="PS51257">
    <property type="entry name" value="PROKAR_LIPOPROTEIN"/>
    <property type="match status" value="1"/>
</dbReference>
<gene>
    <name evidence="7" type="ORF">EJC50_27790</name>
</gene>
<dbReference type="Gene3D" id="3.10.105.10">
    <property type="entry name" value="Dipeptide-binding Protein, Domain 3"/>
    <property type="match status" value="1"/>
</dbReference>
<dbReference type="KEGG" id="palb:EJC50_27790"/>
<keyword evidence="2" id="KW-0813">Transport</keyword>
<dbReference type="SUPFAM" id="SSF53850">
    <property type="entry name" value="Periplasmic binding protein-like II"/>
    <property type="match status" value="1"/>
</dbReference>